<evidence type="ECO:0000313" key="2">
    <source>
        <dbReference type="Proteomes" id="UP000006048"/>
    </source>
</evidence>
<dbReference type="HOGENOM" id="CLU_1244902_0_0_12"/>
<protein>
    <submittedName>
        <fullName evidence="1">Uncharacterized protein</fullName>
    </submittedName>
</protein>
<dbReference type="EMBL" id="CP002959">
    <property type="protein sequence ID" value="AFM11201.1"/>
    <property type="molecule type" value="Genomic_DNA"/>
</dbReference>
<dbReference type="Proteomes" id="UP000006048">
    <property type="component" value="Chromosome"/>
</dbReference>
<dbReference type="STRING" id="869212.Turpa_0548"/>
<proteinExistence type="predicted"/>
<accession>I4B1P4</accession>
<sequence>MPENKRVEKFDEWHARHVVRSLQNRSGEFVRAAGNPPESWGECQDYNASRLITLSHVTYQPREALWQPTALKNRLQLDQRAKRNRPIWYGVEYRMSFQINQRAYEPKPEAQSALWEAKAVYETLQCNARSKIEKNGDGLRARKTWKVAQKAAAVRMQRRRPSLDDIRDTRYNLWDLIIRHAGLTFKNVPPVEDGWHRNVKSRLDRLVQGYSTAAQLEVEADA</sequence>
<evidence type="ECO:0000313" key="1">
    <source>
        <dbReference type="EMBL" id="AFM11201.1"/>
    </source>
</evidence>
<gene>
    <name evidence="1" type="ordered locus">Turpa_0548</name>
</gene>
<reference evidence="1 2" key="1">
    <citation type="submission" date="2012-06" db="EMBL/GenBank/DDBJ databases">
        <title>The complete chromosome of genome of Turneriella parva DSM 21527.</title>
        <authorList>
            <consortium name="US DOE Joint Genome Institute (JGI-PGF)"/>
            <person name="Lucas S."/>
            <person name="Han J."/>
            <person name="Lapidus A."/>
            <person name="Bruce D."/>
            <person name="Goodwin L."/>
            <person name="Pitluck S."/>
            <person name="Peters L."/>
            <person name="Kyrpides N."/>
            <person name="Mavromatis K."/>
            <person name="Ivanova N."/>
            <person name="Mikhailova N."/>
            <person name="Chertkov O."/>
            <person name="Detter J.C."/>
            <person name="Tapia R."/>
            <person name="Han C."/>
            <person name="Land M."/>
            <person name="Hauser L."/>
            <person name="Markowitz V."/>
            <person name="Cheng J.-F."/>
            <person name="Hugenholtz P."/>
            <person name="Woyke T."/>
            <person name="Wu D."/>
            <person name="Gronow S."/>
            <person name="Wellnitz S."/>
            <person name="Brambilla E."/>
            <person name="Klenk H.-P."/>
            <person name="Eisen J.A."/>
        </authorList>
    </citation>
    <scope>NUCLEOTIDE SEQUENCE [LARGE SCALE GENOMIC DNA]</scope>
    <source>
        <strain evidence="2">ATCC BAA-1111 / DSM 21527 / NCTC 11395 / H</strain>
    </source>
</reference>
<dbReference type="AlphaFoldDB" id="I4B1P4"/>
<dbReference type="RefSeq" id="WP_014801721.1">
    <property type="nucleotide sequence ID" value="NC_018020.1"/>
</dbReference>
<name>I4B1P4_TURPD</name>
<dbReference type="KEGG" id="tpx:Turpa_0548"/>
<keyword evidence="2" id="KW-1185">Reference proteome</keyword>
<organism evidence="1 2">
    <name type="scientific">Turneriella parva (strain ATCC BAA-1111 / DSM 21527 / NCTC 11395 / H)</name>
    <name type="common">Leptospira parva</name>
    <dbReference type="NCBI Taxonomy" id="869212"/>
    <lineage>
        <taxon>Bacteria</taxon>
        <taxon>Pseudomonadati</taxon>
        <taxon>Spirochaetota</taxon>
        <taxon>Spirochaetia</taxon>
        <taxon>Leptospirales</taxon>
        <taxon>Leptospiraceae</taxon>
        <taxon>Turneriella</taxon>
    </lineage>
</organism>